<dbReference type="InterPro" id="IPR009072">
    <property type="entry name" value="Histone-fold"/>
</dbReference>
<gene>
    <name evidence="4" type="ORF">VDBG_00927</name>
</gene>
<accession>C9S7T3</accession>
<reference evidence="5" key="1">
    <citation type="journal article" date="2011" name="PLoS Pathog.">
        <title>Comparative genomics yields insights into niche adaptation of plant vascular wilt pathogens.</title>
        <authorList>
            <person name="Klosterman S.J."/>
            <person name="Subbarao K.V."/>
            <person name="Kang S."/>
            <person name="Veronese P."/>
            <person name="Gold S.E."/>
            <person name="Thomma B.P.H.J."/>
            <person name="Chen Z."/>
            <person name="Henrissat B."/>
            <person name="Lee Y.-H."/>
            <person name="Park J."/>
            <person name="Garcia-Pedrajas M.D."/>
            <person name="Barbara D.J."/>
            <person name="Anchieta A."/>
            <person name="de Jonge R."/>
            <person name="Santhanam P."/>
            <person name="Maruthachalam K."/>
            <person name="Atallah Z."/>
            <person name="Amyotte S.G."/>
            <person name="Paz Z."/>
            <person name="Inderbitzin P."/>
            <person name="Hayes R.J."/>
            <person name="Heiman D.I."/>
            <person name="Young S."/>
            <person name="Zeng Q."/>
            <person name="Engels R."/>
            <person name="Galagan J."/>
            <person name="Cuomo C.A."/>
            <person name="Dobinson K.F."/>
            <person name="Ma L.-J."/>
        </authorList>
    </citation>
    <scope>NUCLEOTIDE SEQUENCE [LARGE SCALE GENOMIC DNA]</scope>
    <source>
        <strain evidence="5">VaMs.102 / ATCC MYA-4576 / FGSC 10136</strain>
    </source>
</reference>
<evidence type="ECO:0000256" key="3">
    <source>
        <dbReference type="SAM" id="MobiDB-lite"/>
    </source>
</evidence>
<dbReference type="Gene3D" id="1.10.20.10">
    <property type="entry name" value="Histone, subunit A"/>
    <property type="match status" value="1"/>
</dbReference>
<dbReference type="InterPro" id="IPR050568">
    <property type="entry name" value="Transcr_DNA_Rep_Reg"/>
</dbReference>
<dbReference type="eggNOG" id="KOG1657">
    <property type="taxonomic scope" value="Eukaryota"/>
</dbReference>
<dbReference type="GO" id="GO:0006261">
    <property type="term" value="P:DNA-templated DNA replication"/>
    <property type="evidence" value="ECO:0007669"/>
    <property type="project" value="TreeGrafter"/>
</dbReference>
<dbReference type="SUPFAM" id="SSF47113">
    <property type="entry name" value="Histone-fold"/>
    <property type="match status" value="1"/>
</dbReference>
<dbReference type="PANTHER" id="PTHR10252">
    <property type="entry name" value="HISTONE-LIKE TRANSCRIPTION FACTOR CCAAT-RELATED"/>
    <property type="match status" value="1"/>
</dbReference>
<dbReference type="RefSeq" id="XP_003009244.1">
    <property type="nucleotide sequence ID" value="XM_003009198.1"/>
</dbReference>
<dbReference type="HOGENOM" id="CLU_045277_7_3_1"/>
<dbReference type="AlphaFoldDB" id="C9S7T3"/>
<dbReference type="KEGG" id="val:VDBG_00927"/>
<dbReference type="EMBL" id="DS985214">
    <property type="protein sequence ID" value="EEY14818.1"/>
    <property type="molecule type" value="Genomic_DNA"/>
</dbReference>
<dbReference type="GO" id="GO:0046982">
    <property type="term" value="F:protein heterodimerization activity"/>
    <property type="evidence" value="ECO:0007669"/>
    <property type="project" value="InterPro"/>
</dbReference>
<protein>
    <submittedName>
        <fullName evidence="4">Predicted protein</fullName>
    </submittedName>
</protein>
<keyword evidence="5" id="KW-1185">Reference proteome</keyword>
<dbReference type="OrthoDB" id="636685at2759"/>
<feature type="region of interest" description="Disordered" evidence="3">
    <location>
        <begin position="1"/>
        <end position="35"/>
    </location>
</feature>
<evidence type="ECO:0000313" key="5">
    <source>
        <dbReference type="Proteomes" id="UP000008698"/>
    </source>
</evidence>
<dbReference type="STRING" id="526221.C9S7T3"/>
<feature type="compositionally biased region" description="Basic and acidic residues" evidence="3">
    <location>
        <begin position="177"/>
        <end position="187"/>
    </location>
</feature>
<dbReference type="PANTHER" id="PTHR10252:SF54">
    <property type="entry name" value="CHROMATIN ACCESSIBILITY COMPLEX PROTEIN 1"/>
    <property type="match status" value="1"/>
</dbReference>
<dbReference type="OMA" id="PYNTNAI"/>
<evidence type="ECO:0000256" key="1">
    <source>
        <dbReference type="ARBA" id="ARBA00004123"/>
    </source>
</evidence>
<name>C9S7T3_VERA1</name>
<keyword evidence="2" id="KW-0539">Nucleus</keyword>
<organism evidence="5">
    <name type="scientific">Verticillium alfalfae (strain VaMs.102 / ATCC MYA-4576 / FGSC 10136)</name>
    <name type="common">Verticillium wilt of alfalfa</name>
    <name type="synonym">Verticillium albo-atrum</name>
    <dbReference type="NCBI Taxonomy" id="526221"/>
    <lineage>
        <taxon>Eukaryota</taxon>
        <taxon>Fungi</taxon>
        <taxon>Dikarya</taxon>
        <taxon>Ascomycota</taxon>
        <taxon>Pezizomycotina</taxon>
        <taxon>Sordariomycetes</taxon>
        <taxon>Hypocreomycetidae</taxon>
        <taxon>Glomerellales</taxon>
        <taxon>Plectosphaerellaceae</taxon>
        <taxon>Verticillium</taxon>
    </lineage>
</organism>
<comment type="subcellular location">
    <subcellularLocation>
        <location evidence="1">Nucleus</location>
    </subcellularLocation>
</comment>
<evidence type="ECO:0000313" key="4">
    <source>
        <dbReference type="EMBL" id="EEY14818.1"/>
    </source>
</evidence>
<dbReference type="Proteomes" id="UP000008698">
    <property type="component" value="Unassembled WGS sequence"/>
</dbReference>
<dbReference type="GeneID" id="9530823"/>
<sequence>MPYNTTAIPPRKEVTGQPALPHPRRCGDSTRPAANRAQEMFIQHLANEAHNQAKLDRKPRRNVQYKDLANAVAHNDNLEFLEDVIPKTTRTRDQGQAQATRAPRWRAPRSRAPPVPVPVPGTNGAADTGALRPGGGANGVKWHASRGGPGAASAASAAAMDDPSAQLQAEMRQAAGADHDGDVDMTG</sequence>
<proteinExistence type="predicted"/>
<feature type="region of interest" description="Disordered" evidence="3">
    <location>
        <begin position="85"/>
        <end position="187"/>
    </location>
</feature>
<dbReference type="GO" id="GO:0008623">
    <property type="term" value="C:CHRAC"/>
    <property type="evidence" value="ECO:0007669"/>
    <property type="project" value="TreeGrafter"/>
</dbReference>
<evidence type="ECO:0000256" key="2">
    <source>
        <dbReference type="ARBA" id="ARBA00023242"/>
    </source>
</evidence>